<dbReference type="PANTHER" id="PTHR42879:SF2">
    <property type="entry name" value="3-OXOACYL-[ACYL-CARRIER-PROTEIN] REDUCTASE FABG"/>
    <property type="match status" value="1"/>
</dbReference>
<dbReference type="Pfam" id="PF13561">
    <property type="entry name" value="adh_short_C2"/>
    <property type="match status" value="1"/>
</dbReference>
<evidence type="ECO:0000256" key="2">
    <source>
        <dbReference type="ARBA" id="ARBA00023002"/>
    </source>
</evidence>
<evidence type="ECO:0000256" key="1">
    <source>
        <dbReference type="ARBA" id="ARBA00006484"/>
    </source>
</evidence>
<organism evidence="4 5">
    <name type="scientific">Granulibacter bethesdensis</name>
    <dbReference type="NCBI Taxonomy" id="364410"/>
    <lineage>
        <taxon>Bacteria</taxon>
        <taxon>Pseudomonadati</taxon>
        <taxon>Pseudomonadota</taxon>
        <taxon>Alphaproteobacteria</taxon>
        <taxon>Acetobacterales</taxon>
        <taxon>Acetobacteraceae</taxon>
        <taxon>Granulibacter</taxon>
    </lineage>
</organism>
<dbReference type="NCBIfam" id="TIGR01829">
    <property type="entry name" value="AcAcCoA_reduct"/>
    <property type="match status" value="1"/>
</dbReference>
<dbReference type="AlphaFoldDB" id="A0AAC9P7R7"/>
<keyword evidence="2 4" id="KW-0560">Oxidoreductase</keyword>
<dbReference type="SUPFAM" id="SSF51735">
    <property type="entry name" value="NAD(P)-binding Rossmann-fold domains"/>
    <property type="match status" value="1"/>
</dbReference>
<accession>A0AAC9P7R7</accession>
<sequence>MDVINNGPGRRPVGGSMARVALVTGGTRGIGASISKALQAQGHRVFANYLHNDVAALDFAEETGIETIRFDVADYSACEAAIAEISARAGRVEILVNNAGITRDGTMARMTRDMWDSVLDTNLGACFNLCKLTFPGMREGRFGRIVNIGSINGQAGQYGQVNYAAAKSGIHGLTKALAQEGARYGITVNAIAPGYVNTEMVRAVPADVLEKIVARIPVGRLGRAEDIARGVCFLTDETADFITGSTLSINGGQHMY</sequence>
<dbReference type="InterPro" id="IPR011283">
    <property type="entry name" value="Acetoacetyl-CoA_reductase"/>
</dbReference>
<evidence type="ECO:0000259" key="3">
    <source>
        <dbReference type="SMART" id="SM00822"/>
    </source>
</evidence>
<dbReference type="PANTHER" id="PTHR42879">
    <property type="entry name" value="3-OXOACYL-(ACYL-CARRIER-PROTEIN) REDUCTASE"/>
    <property type="match status" value="1"/>
</dbReference>
<dbReference type="InterPro" id="IPR020904">
    <property type="entry name" value="Sc_DH/Rdtase_CS"/>
</dbReference>
<dbReference type="InterPro" id="IPR002347">
    <property type="entry name" value="SDR_fam"/>
</dbReference>
<feature type="domain" description="Ketoreductase" evidence="3">
    <location>
        <begin position="19"/>
        <end position="194"/>
    </location>
</feature>
<dbReference type="InterPro" id="IPR050259">
    <property type="entry name" value="SDR"/>
</dbReference>
<evidence type="ECO:0000313" key="4">
    <source>
        <dbReference type="EMBL" id="APH53688.1"/>
    </source>
</evidence>
<dbReference type="PROSITE" id="PS00061">
    <property type="entry name" value="ADH_SHORT"/>
    <property type="match status" value="1"/>
</dbReference>
<name>A0AAC9P7R7_9PROT</name>
<dbReference type="GO" id="GO:0018454">
    <property type="term" value="F:acetoacetyl-CoA reductase activity"/>
    <property type="evidence" value="ECO:0007669"/>
    <property type="project" value="UniProtKB-EC"/>
</dbReference>
<dbReference type="Gene3D" id="3.40.50.720">
    <property type="entry name" value="NAD(P)-binding Rossmann-like Domain"/>
    <property type="match status" value="1"/>
</dbReference>
<comment type="similarity">
    <text evidence="1">Belongs to the short-chain dehydrogenases/reductases (SDR) family.</text>
</comment>
<reference evidence="5" key="1">
    <citation type="submission" date="2016-11" db="EMBL/GenBank/DDBJ databases">
        <title>Comparative genomic and phenotypic analysis of Granulibacter bethesdensis clinical isolates from patients with chronic granulomatous disease.</title>
        <authorList>
            <person name="Zarember K.A."/>
            <person name="Porcella S.F."/>
            <person name="Chu J."/>
            <person name="Ding L."/>
            <person name="Dahlstrom E."/>
            <person name="Barbian K."/>
            <person name="Martens C."/>
            <person name="Sykora L."/>
            <person name="Kramer S."/>
            <person name="Pettinato A.M."/>
            <person name="Hong H."/>
            <person name="Wald G."/>
            <person name="Berg L.J."/>
            <person name="Rogge L.S."/>
            <person name="Greenberg D.E."/>
            <person name="Falcone E.L."/>
            <person name="Neves J.F."/>
            <person name="Simoes M.J."/>
            <person name="Casal M."/>
            <person name="Rodriguez-Lopez F.C."/>
            <person name="Zelazny A."/>
            <person name="Gallin J.I."/>
            <person name="Holland S.M."/>
        </authorList>
    </citation>
    <scope>NUCLEOTIDE SEQUENCE [LARGE SCALE GENOMIC DNA]</scope>
    <source>
        <strain evidence="5">NIH9.1</strain>
    </source>
</reference>
<dbReference type="PRINTS" id="PR00080">
    <property type="entry name" value="SDRFAMILY"/>
</dbReference>
<dbReference type="FunFam" id="3.40.50.720:FF:000173">
    <property type="entry name" value="3-oxoacyl-[acyl-carrier protein] reductase"/>
    <property type="match status" value="1"/>
</dbReference>
<dbReference type="InterPro" id="IPR036291">
    <property type="entry name" value="NAD(P)-bd_dom_sf"/>
</dbReference>
<dbReference type="NCBIfam" id="NF009466">
    <property type="entry name" value="PRK12826.1-2"/>
    <property type="match status" value="1"/>
</dbReference>
<dbReference type="Proteomes" id="UP000182373">
    <property type="component" value="Chromosome"/>
</dbReference>
<dbReference type="NCBIfam" id="NF009464">
    <property type="entry name" value="PRK12824.1"/>
    <property type="match status" value="1"/>
</dbReference>
<dbReference type="GO" id="GO:0032787">
    <property type="term" value="P:monocarboxylic acid metabolic process"/>
    <property type="evidence" value="ECO:0007669"/>
    <property type="project" value="UniProtKB-ARBA"/>
</dbReference>
<evidence type="ECO:0000313" key="5">
    <source>
        <dbReference type="Proteomes" id="UP000182373"/>
    </source>
</evidence>
<dbReference type="GO" id="GO:0005737">
    <property type="term" value="C:cytoplasm"/>
    <property type="evidence" value="ECO:0007669"/>
    <property type="project" value="InterPro"/>
</dbReference>
<dbReference type="GO" id="GO:0042619">
    <property type="term" value="P:poly-hydroxybutyrate biosynthetic process"/>
    <property type="evidence" value="ECO:0007669"/>
    <property type="project" value="InterPro"/>
</dbReference>
<dbReference type="EMBL" id="CP018191">
    <property type="protein sequence ID" value="APH53688.1"/>
    <property type="molecule type" value="Genomic_DNA"/>
</dbReference>
<dbReference type="PRINTS" id="PR00081">
    <property type="entry name" value="GDHRDH"/>
</dbReference>
<dbReference type="EC" id="1.1.1.36" evidence="4"/>
<gene>
    <name evidence="4" type="ORF">GbCGDNIH9_0449</name>
</gene>
<dbReference type="InterPro" id="IPR057326">
    <property type="entry name" value="KR_dom"/>
</dbReference>
<dbReference type="SMART" id="SM00822">
    <property type="entry name" value="PKS_KR"/>
    <property type="match status" value="1"/>
</dbReference>
<protein>
    <submittedName>
        <fullName evidence="4">Acetoacetyl-CoA reductase</fullName>
        <ecNumber evidence="4">1.1.1.36</ecNumber>
    </submittedName>
</protein>
<proteinExistence type="inferred from homology"/>